<dbReference type="EMBL" id="CP024160">
    <property type="protein sequence ID" value="ATP53874.1"/>
    <property type="molecule type" value="Genomic_DNA"/>
</dbReference>
<sequence>MTASDITVEQLQKRCAPGYPMGPIVVSGAQRFADTTWSDFAFRAAKQEELRITVRTGLEAIQGGVFFGKRLRALELNLLRPEGPARIYITVEACSSNAKLMAWRCDLSGNNATTNKQVESLMKAIGNIATESTTMGATTLP</sequence>
<evidence type="ECO:0000313" key="1">
    <source>
        <dbReference type="EMBL" id="ATP53874.1"/>
    </source>
</evidence>
<dbReference type="Proteomes" id="UP000225608">
    <property type="component" value="Chromosome"/>
</dbReference>
<protein>
    <submittedName>
        <fullName evidence="1">Uncharacterized protein</fullName>
    </submittedName>
</protein>
<evidence type="ECO:0000313" key="2">
    <source>
        <dbReference type="Proteomes" id="UP000225608"/>
    </source>
</evidence>
<name>A0A2D1TX51_9ACTN</name>
<dbReference type="KEGG" id="caer:CSV91_04595"/>
<dbReference type="AlphaFoldDB" id="A0A2D1TX51"/>
<accession>A0A2D1TX51</accession>
<dbReference type="RefSeq" id="WP_099431982.1">
    <property type="nucleotide sequence ID" value="NZ_CP024160.1"/>
</dbReference>
<gene>
    <name evidence="1" type="ORF">CSV91_04595</name>
</gene>
<reference evidence="1 2" key="1">
    <citation type="submission" date="2017-10" db="EMBL/GenBank/DDBJ databases">
        <title>Complete genome sequence of Collinsella aerofaciens isolated from the gut of a healthy adult Indian.</title>
        <authorList>
            <person name="Bag S."/>
            <person name="Ghosh T.S."/>
            <person name="Das B."/>
        </authorList>
    </citation>
    <scope>NUCLEOTIDE SEQUENCE [LARGE SCALE GENOMIC DNA]</scope>
    <source>
        <strain evidence="2">indica</strain>
    </source>
</reference>
<organism evidence="1 2">
    <name type="scientific">Collinsella aerofaciens</name>
    <dbReference type="NCBI Taxonomy" id="74426"/>
    <lineage>
        <taxon>Bacteria</taxon>
        <taxon>Bacillati</taxon>
        <taxon>Actinomycetota</taxon>
        <taxon>Coriobacteriia</taxon>
        <taxon>Coriobacteriales</taxon>
        <taxon>Coriobacteriaceae</taxon>
        <taxon>Collinsella</taxon>
    </lineage>
</organism>
<proteinExistence type="predicted"/>